<dbReference type="PANTHER" id="PTHR36839:SF1">
    <property type="entry name" value="METALLO-BETA-LACTAMASE FAMILY PROTEIN (AFU_ORTHOLOGUE AFUA_5G12770)"/>
    <property type="match status" value="1"/>
</dbReference>
<reference evidence="3 4" key="1">
    <citation type="submission" date="2016-10" db="EMBL/GenBank/DDBJ databases">
        <authorList>
            <person name="de Groot N.N."/>
        </authorList>
    </citation>
    <scope>NUCLEOTIDE SEQUENCE [LARGE SCALE GENOMIC DNA]</scope>
    <source>
        <strain evidence="3 4">CGMCC 1.5382</strain>
    </source>
</reference>
<evidence type="ECO:0000313" key="3">
    <source>
        <dbReference type="EMBL" id="SDK75066.1"/>
    </source>
</evidence>
<dbReference type="InterPro" id="IPR001279">
    <property type="entry name" value="Metallo-B-lactamas"/>
</dbReference>
<sequence length="531" mass="56003">MVPVWICEACGLEHPETAEPPPVCVICTDERQFVPPVGQSWTTSERLERAGTTASVAAVEAGLHRMTVAPRVGIGQQAFLVTTPAGNLLWEPPGFISAAFGDAVRALGGVAAVAGSHPHLMGAAISWSHAFGDAPVYVASDDAAWSRRPDPAIRHWGGRESPLPGVTLVQCGGHFPGSCVLLWRDGAEGRGVLLTGDTIFIGPDNMTVSAMRSYPTLIPLPEQAVRIIRDRLDSLTYDRMYGPFGQVVASGARPIVTRSLTRLIAWLRADIPDFAPTTYPAPSAPPPPPNCEFGTFVGVGKVPNSQFGGSSAEGWVGGWVSGGREGGEGHLLEEGAHGCRTGAGGGAVRGRVDQAERRMGTDAKQRRVHARMHAAEHLHPQLHVGPLQGAHPVPVRLGEAVEVAVLHPDDVGVGQGEVHVEAHQRGQRGRGIRMRAGDGAAPGDEVLAGADQQRGEHRLLAAEMAVDGRPADPGGRAEVFDRGAVEARAGEKRRGGRQQRLAPVGLGQAAGRWRGGRRRPGGRRGGSHVDH</sequence>
<dbReference type="STRING" id="386301.SAMN05216282_11236"/>
<feature type="compositionally biased region" description="Basic residues" evidence="1">
    <location>
        <begin position="514"/>
        <end position="531"/>
    </location>
</feature>
<dbReference type="SMART" id="SM00849">
    <property type="entry name" value="Lactamase_B"/>
    <property type="match status" value="1"/>
</dbReference>
<evidence type="ECO:0000313" key="4">
    <source>
        <dbReference type="Proteomes" id="UP000198701"/>
    </source>
</evidence>
<feature type="domain" description="Metallo-beta-lactamase" evidence="2">
    <location>
        <begin position="75"/>
        <end position="231"/>
    </location>
</feature>
<evidence type="ECO:0000259" key="2">
    <source>
        <dbReference type="SMART" id="SM00849"/>
    </source>
</evidence>
<proteinExistence type="predicted"/>
<keyword evidence="4" id="KW-1185">Reference proteome</keyword>
<dbReference type="Proteomes" id="UP000198701">
    <property type="component" value="Unassembled WGS sequence"/>
</dbReference>
<dbReference type="InterPro" id="IPR036866">
    <property type="entry name" value="RibonucZ/Hydroxyglut_hydro"/>
</dbReference>
<name>A0A1G9EG21_9MICO</name>
<dbReference type="SUPFAM" id="SSF56281">
    <property type="entry name" value="Metallo-hydrolase/oxidoreductase"/>
    <property type="match status" value="1"/>
</dbReference>
<organism evidence="3 4">
    <name type="scientific">Cryobacterium psychrotolerans</name>
    <dbReference type="NCBI Taxonomy" id="386301"/>
    <lineage>
        <taxon>Bacteria</taxon>
        <taxon>Bacillati</taxon>
        <taxon>Actinomycetota</taxon>
        <taxon>Actinomycetes</taxon>
        <taxon>Micrococcales</taxon>
        <taxon>Microbacteriaceae</taxon>
        <taxon>Cryobacterium</taxon>
    </lineage>
</organism>
<dbReference type="AlphaFoldDB" id="A0A1G9EG21"/>
<dbReference type="PANTHER" id="PTHR36839">
    <property type="entry name" value="METALLO-BETA-LACTAMASE FAMILY PROTEIN (AFU_ORTHOLOGUE AFUA_5G12770)"/>
    <property type="match status" value="1"/>
</dbReference>
<dbReference type="Gene3D" id="3.60.15.10">
    <property type="entry name" value="Ribonuclease Z/Hydroxyacylglutathione hydrolase-like"/>
    <property type="match status" value="1"/>
</dbReference>
<gene>
    <name evidence="3" type="ORF">SAMN05216282_11236</name>
</gene>
<protein>
    <recommendedName>
        <fullName evidence="2">Metallo-beta-lactamase domain-containing protein</fullName>
    </recommendedName>
</protein>
<evidence type="ECO:0000256" key="1">
    <source>
        <dbReference type="SAM" id="MobiDB-lite"/>
    </source>
</evidence>
<accession>A0A1G9EG21</accession>
<dbReference type="EMBL" id="FNFU01000012">
    <property type="protein sequence ID" value="SDK75066.1"/>
    <property type="molecule type" value="Genomic_DNA"/>
</dbReference>
<feature type="region of interest" description="Disordered" evidence="1">
    <location>
        <begin position="487"/>
        <end position="531"/>
    </location>
</feature>